<keyword evidence="5" id="KW-0411">Iron-sulfur</keyword>
<reference evidence="7" key="1">
    <citation type="journal article" date="2020" name="mSystems">
        <title>Genome- and Community-Level Interaction Insights into Carbon Utilization and Element Cycling Functions of Hydrothermarchaeota in Hydrothermal Sediment.</title>
        <authorList>
            <person name="Zhou Z."/>
            <person name="Liu Y."/>
            <person name="Xu W."/>
            <person name="Pan J."/>
            <person name="Luo Z.H."/>
            <person name="Li M."/>
        </authorList>
    </citation>
    <scope>NUCLEOTIDE SEQUENCE [LARGE SCALE GENOMIC DNA]</scope>
    <source>
        <strain evidence="7">SpSt-1217</strain>
    </source>
</reference>
<evidence type="ECO:0000256" key="3">
    <source>
        <dbReference type="ARBA" id="ARBA00022723"/>
    </source>
</evidence>
<evidence type="ECO:0000256" key="5">
    <source>
        <dbReference type="ARBA" id="ARBA00023014"/>
    </source>
</evidence>
<dbReference type="GO" id="GO:0051536">
    <property type="term" value="F:iron-sulfur cluster binding"/>
    <property type="evidence" value="ECO:0007669"/>
    <property type="project" value="UniProtKB-KW"/>
</dbReference>
<comment type="cofactor">
    <cofactor evidence="1">
        <name>[4Fe-4S] cluster</name>
        <dbReference type="ChEBI" id="CHEBI:49883"/>
    </cofactor>
</comment>
<evidence type="ECO:0000256" key="4">
    <source>
        <dbReference type="ARBA" id="ARBA00023004"/>
    </source>
</evidence>
<comment type="caution">
    <text evidence="7">The sequence shown here is derived from an EMBL/GenBank/DDBJ whole genome shotgun (WGS) entry which is preliminary data.</text>
</comment>
<accession>A0A831LL85</accession>
<feature type="domain" description="Radical SAM core" evidence="6">
    <location>
        <begin position="47"/>
        <end position="268"/>
    </location>
</feature>
<keyword evidence="3" id="KW-0479">Metal-binding</keyword>
<dbReference type="GO" id="GO:0003824">
    <property type="term" value="F:catalytic activity"/>
    <property type="evidence" value="ECO:0007669"/>
    <property type="project" value="InterPro"/>
</dbReference>
<sequence>MDSLEKIENRDFKLSDEEILELLNIENNSRDYYRLLYVSDSLSREKFKNRGYVFTQIGINAEPCSINCRFCSMGAEHFSLDAEWEKDFDTLRGEIARLGQQNYDELFLMTTADYPIERFLDISKKAKSLLKPHQRLVANIGDFDEPIAKKLKSAGLSAVYHINRMREGEDTMAQPADREKTIKAILNTGLDLYYCIEPIGPEHSYEEILKEIKRARDLEISVMAVMRRIPVPGTPLFDKGKIPARELAKIVAVTNIVVNPQRSMNVHEPAQMAMMAGVNQLYAEVGANPRDVKSDTEKGRGFTPDKAWEMLWEAGYKPADNFN</sequence>
<dbReference type="Proteomes" id="UP000886047">
    <property type="component" value="Unassembled WGS sequence"/>
</dbReference>
<proteinExistence type="predicted"/>
<dbReference type="AlphaFoldDB" id="A0A831LL85"/>
<dbReference type="Gene3D" id="3.20.20.70">
    <property type="entry name" value="Aldolase class I"/>
    <property type="match status" value="1"/>
</dbReference>
<dbReference type="SFLD" id="SFLDS00029">
    <property type="entry name" value="Radical_SAM"/>
    <property type="match status" value="1"/>
</dbReference>
<protein>
    <submittedName>
        <fullName evidence="7">Radical SAM protein</fullName>
    </submittedName>
</protein>
<dbReference type="InterPro" id="IPR013785">
    <property type="entry name" value="Aldolase_TIM"/>
</dbReference>
<keyword evidence="2" id="KW-0949">S-adenosyl-L-methionine</keyword>
<evidence type="ECO:0000256" key="1">
    <source>
        <dbReference type="ARBA" id="ARBA00001966"/>
    </source>
</evidence>
<dbReference type="InterPro" id="IPR058240">
    <property type="entry name" value="rSAM_sf"/>
</dbReference>
<evidence type="ECO:0000259" key="6">
    <source>
        <dbReference type="PROSITE" id="PS51918"/>
    </source>
</evidence>
<evidence type="ECO:0000313" key="7">
    <source>
        <dbReference type="EMBL" id="HDR50774.1"/>
    </source>
</evidence>
<keyword evidence="4" id="KW-0408">Iron</keyword>
<dbReference type="GO" id="GO:0046872">
    <property type="term" value="F:metal ion binding"/>
    <property type="evidence" value="ECO:0007669"/>
    <property type="project" value="UniProtKB-KW"/>
</dbReference>
<dbReference type="EMBL" id="DSDK01000224">
    <property type="protein sequence ID" value="HDR50774.1"/>
    <property type="molecule type" value="Genomic_DNA"/>
</dbReference>
<name>A0A831LL85_9BACT</name>
<evidence type="ECO:0000256" key="2">
    <source>
        <dbReference type="ARBA" id="ARBA00022691"/>
    </source>
</evidence>
<dbReference type="PROSITE" id="PS51918">
    <property type="entry name" value="RADICAL_SAM"/>
    <property type="match status" value="1"/>
</dbReference>
<gene>
    <name evidence="7" type="ORF">ENN90_04010</name>
</gene>
<dbReference type="InterPro" id="IPR007197">
    <property type="entry name" value="rSAM"/>
</dbReference>
<organism evidence="7">
    <name type="scientific">Mariniphaga anaerophila</name>
    <dbReference type="NCBI Taxonomy" id="1484053"/>
    <lineage>
        <taxon>Bacteria</taxon>
        <taxon>Pseudomonadati</taxon>
        <taxon>Bacteroidota</taxon>
        <taxon>Bacteroidia</taxon>
        <taxon>Marinilabiliales</taxon>
        <taxon>Prolixibacteraceae</taxon>
        <taxon>Mariniphaga</taxon>
    </lineage>
</organism>
<dbReference type="SUPFAM" id="SSF102114">
    <property type="entry name" value="Radical SAM enzymes"/>
    <property type="match status" value="1"/>
</dbReference>